<reference evidence="3 4" key="1">
    <citation type="journal article" date="2013" name="Genome Announc.">
        <title>Draft genome sequences for three mercury-methylating, sulfate-reducing bacteria.</title>
        <authorList>
            <person name="Brown S.D."/>
            <person name="Hurt R.A.Jr."/>
            <person name="Gilmour C.C."/>
            <person name="Elias D.A."/>
        </authorList>
    </citation>
    <scope>NUCLEOTIDE SEQUENCE [LARGE SCALE GENOMIC DNA]</scope>
    <source>
        <strain evidence="3 4">DSM 2059</strain>
    </source>
</reference>
<keyword evidence="1" id="KW-0472">Membrane</keyword>
<evidence type="ECO:0000313" key="3">
    <source>
        <dbReference type="EMBL" id="EPR44159.1"/>
    </source>
</evidence>
<dbReference type="Gene3D" id="1.10.3730.20">
    <property type="match status" value="1"/>
</dbReference>
<feature type="domain" description="EamA" evidence="2">
    <location>
        <begin position="153"/>
        <end position="285"/>
    </location>
</feature>
<dbReference type="InterPro" id="IPR037185">
    <property type="entry name" value="EmrE-like"/>
</dbReference>
<dbReference type="Pfam" id="PF00892">
    <property type="entry name" value="EamA"/>
    <property type="match status" value="2"/>
</dbReference>
<feature type="transmembrane region" description="Helical" evidence="1">
    <location>
        <begin position="152"/>
        <end position="170"/>
    </location>
</feature>
<feature type="transmembrane region" description="Helical" evidence="1">
    <location>
        <begin position="222"/>
        <end position="246"/>
    </location>
</feature>
<dbReference type="STRING" id="897.B2D07_04295"/>
<feature type="domain" description="EamA" evidence="2">
    <location>
        <begin position="2"/>
        <end position="133"/>
    </location>
</feature>
<keyword evidence="1" id="KW-0812">Transmembrane</keyword>
<evidence type="ECO:0000256" key="1">
    <source>
        <dbReference type="SAM" id="Phobius"/>
    </source>
</evidence>
<dbReference type="PANTHER" id="PTHR22911">
    <property type="entry name" value="ACYL-MALONYL CONDENSING ENZYME-RELATED"/>
    <property type="match status" value="1"/>
</dbReference>
<feature type="transmembrane region" description="Helical" evidence="1">
    <location>
        <begin position="92"/>
        <end position="110"/>
    </location>
</feature>
<comment type="caution">
    <text evidence="3">The sequence shown here is derived from an EMBL/GenBank/DDBJ whole genome shotgun (WGS) entry which is preliminary data.</text>
</comment>
<dbReference type="InterPro" id="IPR000620">
    <property type="entry name" value="EamA_dom"/>
</dbReference>
<dbReference type="Proteomes" id="UP000014977">
    <property type="component" value="Unassembled WGS sequence"/>
</dbReference>
<keyword evidence="4" id="KW-1185">Reference proteome</keyword>
<accession>S7VBS9</accession>
<feature type="transmembrane region" description="Helical" evidence="1">
    <location>
        <begin position="182"/>
        <end position="202"/>
    </location>
</feature>
<gene>
    <name evidence="3" type="ORF">dsmv_1109</name>
</gene>
<organism evidence="3 4">
    <name type="scientific">Desulfococcus multivorans DSM 2059</name>
    <dbReference type="NCBI Taxonomy" id="1121405"/>
    <lineage>
        <taxon>Bacteria</taxon>
        <taxon>Pseudomonadati</taxon>
        <taxon>Thermodesulfobacteriota</taxon>
        <taxon>Desulfobacteria</taxon>
        <taxon>Desulfobacterales</taxon>
        <taxon>Desulfococcaceae</taxon>
        <taxon>Desulfococcus</taxon>
    </lineage>
</organism>
<sequence length="286" mass="31897">MPWIFFSLLTALAVSAQDTWTKKFLSHMTLYEMSAYPLVYSLPFFMVSMIFVPVPALGDAFAWTFALSLPLNAVGFVLYMKAIKLSPLSLTVPYLAFTPVFMLFTGYIFLGEMPGIRGLSGILTICIGGYILNIDPARWRLLAPFRAIFHQPGSWIMLIVAFVYSFTAVIGKKAILNSSPLFFGISFFIVFNLCLILLLRLTGKIRLKDLSRSPLKGLVSGVFLYLQIVFHCVAVSLIEAAIMISVKRLSILFSILFGKMVFKERHTSVRFSGALLMLAGTLLITL</sequence>
<name>S7VBS9_DESML</name>
<dbReference type="GO" id="GO:0016020">
    <property type="term" value="C:membrane"/>
    <property type="evidence" value="ECO:0007669"/>
    <property type="project" value="InterPro"/>
</dbReference>
<dbReference type="EMBL" id="ATHJ01000033">
    <property type="protein sequence ID" value="EPR44159.1"/>
    <property type="molecule type" value="Genomic_DNA"/>
</dbReference>
<dbReference type="OrthoDB" id="5762785at2"/>
<keyword evidence="1" id="KW-1133">Transmembrane helix</keyword>
<evidence type="ECO:0000259" key="2">
    <source>
        <dbReference type="Pfam" id="PF00892"/>
    </source>
</evidence>
<protein>
    <recommendedName>
        <fullName evidence="2">EamA domain-containing protein</fullName>
    </recommendedName>
</protein>
<dbReference type="AlphaFoldDB" id="S7VBS9"/>
<dbReference type="eggNOG" id="COG2510">
    <property type="taxonomic scope" value="Bacteria"/>
</dbReference>
<dbReference type="SUPFAM" id="SSF103481">
    <property type="entry name" value="Multidrug resistance efflux transporter EmrE"/>
    <property type="match status" value="2"/>
</dbReference>
<feature type="transmembrane region" description="Helical" evidence="1">
    <location>
        <begin position="115"/>
        <end position="132"/>
    </location>
</feature>
<dbReference type="PANTHER" id="PTHR22911:SF137">
    <property type="entry name" value="SOLUTE CARRIER FAMILY 35 MEMBER G2-RELATED"/>
    <property type="match status" value="1"/>
</dbReference>
<feature type="transmembrane region" description="Helical" evidence="1">
    <location>
        <begin position="35"/>
        <end position="54"/>
    </location>
</feature>
<feature type="transmembrane region" description="Helical" evidence="1">
    <location>
        <begin position="61"/>
        <end position="80"/>
    </location>
</feature>
<dbReference type="RefSeq" id="WP_020875405.1">
    <property type="nucleotide sequence ID" value="NZ_ATHJ01000033.1"/>
</dbReference>
<proteinExistence type="predicted"/>
<evidence type="ECO:0000313" key="4">
    <source>
        <dbReference type="Proteomes" id="UP000014977"/>
    </source>
</evidence>